<dbReference type="RefSeq" id="WP_022071940.1">
    <property type="nucleotide sequence ID" value="NZ_HF999328.1"/>
</dbReference>
<dbReference type="Proteomes" id="UP000017980">
    <property type="component" value="Unassembled WGS sequence"/>
</dbReference>
<evidence type="ECO:0000313" key="1">
    <source>
        <dbReference type="EMBL" id="CDA10678.1"/>
    </source>
</evidence>
<evidence type="ECO:0000313" key="2">
    <source>
        <dbReference type="Proteomes" id="UP000017980"/>
    </source>
</evidence>
<dbReference type="EMBL" id="CBBD010000043">
    <property type="protein sequence ID" value="CDA10678.1"/>
    <property type="molecule type" value="Genomic_DNA"/>
</dbReference>
<name>R5X4S3_9FIRM</name>
<reference evidence="1" key="1">
    <citation type="submission" date="2012-11" db="EMBL/GenBank/DDBJ databases">
        <title>Dependencies among metagenomic species, viruses, plasmids and units of genetic variation.</title>
        <authorList>
            <person name="Nielsen H.B."/>
            <person name="Almeida M."/>
            <person name="Juncker A.S."/>
            <person name="Rasmussen S."/>
            <person name="Li J."/>
            <person name="Sunagawa S."/>
            <person name="Plichta D."/>
            <person name="Gautier L."/>
            <person name="Le Chatelier E."/>
            <person name="Peletier E."/>
            <person name="Bonde I."/>
            <person name="Nielsen T."/>
            <person name="Manichanh C."/>
            <person name="Arumugam M."/>
            <person name="Batto J."/>
            <person name="Santos M.B.Q.D."/>
            <person name="Blom N."/>
            <person name="Borruel N."/>
            <person name="Burgdorf K.S."/>
            <person name="Boumezbeur F."/>
            <person name="Casellas F."/>
            <person name="Dore J."/>
            <person name="Guarner F."/>
            <person name="Hansen T."/>
            <person name="Hildebrand F."/>
            <person name="Kaas R.S."/>
            <person name="Kennedy S."/>
            <person name="Kristiansen K."/>
            <person name="Kultima J.R."/>
            <person name="Leonard P."/>
            <person name="Levenez F."/>
            <person name="Lund O."/>
            <person name="Moumen B."/>
            <person name="Le Paslier D."/>
            <person name="Pons N."/>
            <person name="Pedersen O."/>
            <person name="Prifti E."/>
            <person name="Qin J."/>
            <person name="Raes J."/>
            <person name="Tap J."/>
            <person name="Tims S."/>
            <person name="Ussery D.W."/>
            <person name="Yamada T."/>
            <person name="MetaHit consortium"/>
            <person name="Renault P."/>
            <person name="Sicheritz-Ponten T."/>
            <person name="Bork P."/>
            <person name="Wang J."/>
            <person name="Brunak S."/>
            <person name="Ehrlich S.D."/>
        </authorList>
    </citation>
    <scope>NUCLEOTIDE SEQUENCE [LARGE SCALE GENOMIC DNA]</scope>
</reference>
<protein>
    <submittedName>
        <fullName evidence="1">Uncharacterized protein</fullName>
    </submittedName>
</protein>
<accession>R5X4S3</accession>
<sequence>MIIHEKLAHLSSKQIIQLMDEYYAGVRVKKLIEDYKVNCRPNDLHKYFPPIVLDKKCPICGENFLNKRLSKTEIENQGNPYRKIEAKKPYCPRCGHIDDEVCGCDACVEKRKKEQIKREAELEKMANKIKIKLEKSYTGKVSIDELGFKDRIYLASLLGYGLSDDANVIESLSECENSCTCLAEGDMDERIVGYLLKRNIIIIDINSLKYALKHRKDKNRFMRYKLNVEIDDNNIDALQELMSPKIDFSDENNDENNIVAAYNLWKEVAMNDCIAFLVNEMRKKNVEFCPVKKTEILLDSMLKHFSIRQVQYIIYKSIDEISSKYTKSKPKRGVFSDIVFRRMEYWDSSMTYRESELPEYRDSKKFLYNNLHGVLFSKVLGLGDKGLRCVANIKIIRESVRK</sequence>
<proteinExistence type="predicted"/>
<comment type="caution">
    <text evidence="1">The sequence shown here is derived from an EMBL/GenBank/DDBJ whole genome shotgun (WGS) entry which is preliminary data.</text>
</comment>
<organism evidence="1 2">
    <name type="scientific">Intestinibacter bartlettii CAG:1329</name>
    <dbReference type="NCBI Taxonomy" id="1263063"/>
    <lineage>
        <taxon>Bacteria</taxon>
        <taxon>Bacillati</taxon>
        <taxon>Bacillota</taxon>
        <taxon>Clostridia</taxon>
        <taxon>Peptostreptococcales</taxon>
        <taxon>Peptostreptococcaceae</taxon>
        <taxon>Intestinibacter</taxon>
    </lineage>
</organism>
<gene>
    <name evidence="1" type="ORF">BN488_01717</name>
</gene>
<dbReference type="AlphaFoldDB" id="R5X4S3"/>